<dbReference type="AlphaFoldDB" id="A0A0C9WDJ6"/>
<reference evidence="1 2" key="1">
    <citation type="submission" date="2014-04" db="EMBL/GenBank/DDBJ databases">
        <title>Evolutionary Origins and Diversification of the Mycorrhizal Mutualists.</title>
        <authorList>
            <consortium name="DOE Joint Genome Institute"/>
            <consortium name="Mycorrhizal Genomics Consortium"/>
            <person name="Kohler A."/>
            <person name="Kuo A."/>
            <person name="Nagy L.G."/>
            <person name="Floudas D."/>
            <person name="Copeland A."/>
            <person name="Barry K.W."/>
            <person name="Cichocki N."/>
            <person name="Veneault-Fourrey C."/>
            <person name="LaButti K."/>
            <person name="Lindquist E.A."/>
            <person name="Lipzen A."/>
            <person name="Lundell T."/>
            <person name="Morin E."/>
            <person name="Murat C."/>
            <person name="Riley R."/>
            <person name="Ohm R."/>
            <person name="Sun H."/>
            <person name="Tunlid A."/>
            <person name="Henrissat B."/>
            <person name="Grigoriev I.V."/>
            <person name="Hibbett D.S."/>
            <person name="Martin F."/>
        </authorList>
    </citation>
    <scope>NUCLEOTIDE SEQUENCE [LARGE SCALE GENOMIC DNA]</scope>
    <source>
        <strain evidence="1 2">MD-312</strain>
    </source>
</reference>
<protein>
    <submittedName>
        <fullName evidence="1">Uncharacterized protein</fullName>
    </submittedName>
</protein>
<evidence type="ECO:0000313" key="2">
    <source>
        <dbReference type="Proteomes" id="UP000053820"/>
    </source>
</evidence>
<sequence length="104" mass="10573">MPHFLSLIPPAFTLPSPLRSPSTALSLAARSLIASPSLLHSLFSNASYASLASTHRSCTSLTFPAIGPAALENSEYVFGRADAGVEASSRVPSGAGASRGGTNT</sequence>
<evidence type="ECO:0000313" key="1">
    <source>
        <dbReference type="EMBL" id="KIJ63091.1"/>
    </source>
</evidence>
<proteinExistence type="predicted"/>
<accession>A0A0C9WDJ6</accession>
<dbReference type="Proteomes" id="UP000053820">
    <property type="component" value="Unassembled WGS sequence"/>
</dbReference>
<organism evidence="1 2">
    <name type="scientific">Hydnomerulius pinastri MD-312</name>
    <dbReference type="NCBI Taxonomy" id="994086"/>
    <lineage>
        <taxon>Eukaryota</taxon>
        <taxon>Fungi</taxon>
        <taxon>Dikarya</taxon>
        <taxon>Basidiomycota</taxon>
        <taxon>Agaricomycotina</taxon>
        <taxon>Agaricomycetes</taxon>
        <taxon>Agaricomycetidae</taxon>
        <taxon>Boletales</taxon>
        <taxon>Boletales incertae sedis</taxon>
        <taxon>Leucogyrophana</taxon>
    </lineage>
</organism>
<dbReference type="EMBL" id="KN839852">
    <property type="protein sequence ID" value="KIJ63091.1"/>
    <property type="molecule type" value="Genomic_DNA"/>
</dbReference>
<keyword evidence="2" id="KW-1185">Reference proteome</keyword>
<name>A0A0C9WDJ6_9AGAM</name>
<gene>
    <name evidence="1" type="ORF">HYDPIDRAFT_113649</name>
</gene>
<dbReference type="HOGENOM" id="CLU_2250507_0_0_1"/>